<dbReference type="AlphaFoldDB" id="A0A1I0YSS0"/>
<gene>
    <name evidence="3" type="ORF">SAMN05421688_3298</name>
</gene>
<evidence type="ECO:0000256" key="1">
    <source>
        <dbReference type="SAM" id="Phobius"/>
    </source>
</evidence>
<dbReference type="InterPro" id="IPR048567">
    <property type="entry name" value="CyanoTRADDas_TM"/>
</dbReference>
<evidence type="ECO:0000313" key="3">
    <source>
        <dbReference type="EMBL" id="SFB15866.1"/>
    </source>
</evidence>
<keyword evidence="4" id="KW-1185">Reference proteome</keyword>
<dbReference type="RefSeq" id="WP_092066831.1">
    <property type="nucleotide sequence ID" value="NZ_FOJU01000007.1"/>
</dbReference>
<evidence type="ECO:0000313" key="4">
    <source>
        <dbReference type="Proteomes" id="UP000198796"/>
    </source>
</evidence>
<feature type="domain" description="Cyanobacterial TRADD-N associated 2 transmembrane" evidence="2">
    <location>
        <begin position="70"/>
        <end position="140"/>
    </location>
</feature>
<accession>A0A1I0YSS0</accession>
<reference evidence="3 4" key="1">
    <citation type="submission" date="2016-10" db="EMBL/GenBank/DDBJ databases">
        <authorList>
            <person name="de Groot N.N."/>
        </authorList>
    </citation>
    <scope>NUCLEOTIDE SEQUENCE [LARGE SCALE GENOMIC DNA]</scope>
    <source>
        <strain evidence="3 4">DSM 29316</strain>
    </source>
</reference>
<name>A0A1I0YSS0_9RHOB</name>
<feature type="transmembrane region" description="Helical" evidence="1">
    <location>
        <begin position="80"/>
        <end position="102"/>
    </location>
</feature>
<evidence type="ECO:0000259" key="2">
    <source>
        <dbReference type="Pfam" id="PF20712"/>
    </source>
</evidence>
<dbReference type="EMBL" id="FOJU01000007">
    <property type="protein sequence ID" value="SFB15866.1"/>
    <property type="molecule type" value="Genomic_DNA"/>
</dbReference>
<sequence>MSLVTQFLFPMAGITELTAEIIRQNKSEWDEARAEKRNYLEKLEQASGEEIFKLMNLISFASMDEFIAEARLHAQQSFKICMFSAGVGFFIICVSVGFAIYFQIAGIEGLSASYLGAVVGLMTEGISALFFSLYSKTTNQVNRLYDRLLASQSAYAAVLSTSMLDDGPEKSTQIAALSDKLMSRQNSLDMST</sequence>
<organism evidence="3 4">
    <name type="scientific">Poseidonocella pacifica</name>
    <dbReference type="NCBI Taxonomy" id="871651"/>
    <lineage>
        <taxon>Bacteria</taxon>
        <taxon>Pseudomonadati</taxon>
        <taxon>Pseudomonadota</taxon>
        <taxon>Alphaproteobacteria</taxon>
        <taxon>Rhodobacterales</taxon>
        <taxon>Roseobacteraceae</taxon>
        <taxon>Poseidonocella</taxon>
    </lineage>
</organism>
<proteinExistence type="predicted"/>
<dbReference type="OrthoDB" id="7855446at2"/>
<keyword evidence="1" id="KW-1133">Transmembrane helix</keyword>
<feature type="transmembrane region" description="Helical" evidence="1">
    <location>
        <begin position="114"/>
        <end position="134"/>
    </location>
</feature>
<keyword evidence="1" id="KW-0472">Membrane</keyword>
<protein>
    <recommendedName>
        <fullName evidence="2">Cyanobacterial TRADD-N associated 2 transmembrane domain-containing protein</fullName>
    </recommendedName>
</protein>
<dbReference type="Pfam" id="PF20712">
    <property type="entry name" value="CyanoTRADDas_TM"/>
    <property type="match status" value="1"/>
</dbReference>
<keyword evidence="1" id="KW-0812">Transmembrane</keyword>
<dbReference type="Proteomes" id="UP000198796">
    <property type="component" value="Unassembled WGS sequence"/>
</dbReference>